<evidence type="ECO:0000256" key="1">
    <source>
        <dbReference type="ARBA" id="ARBA00022676"/>
    </source>
</evidence>
<feature type="domain" description="Glycosyl transferase family 1" evidence="3">
    <location>
        <begin position="187"/>
        <end position="345"/>
    </location>
</feature>
<organism evidence="5 6">
    <name type="scientific">Agromyces lapidis</name>
    <dbReference type="NCBI Taxonomy" id="279574"/>
    <lineage>
        <taxon>Bacteria</taxon>
        <taxon>Bacillati</taxon>
        <taxon>Actinomycetota</taxon>
        <taxon>Actinomycetes</taxon>
        <taxon>Micrococcales</taxon>
        <taxon>Microbacteriaceae</taxon>
        <taxon>Agromyces</taxon>
    </lineage>
</organism>
<dbReference type="Pfam" id="PF13439">
    <property type="entry name" value="Glyco_transf_4"/>
    <property type="match status" value="1"/>
</dbReference>
<dbReference type="GO" id="GO:0016757">
    <property type="term" value="F:glycosyltransferase activity"/>
    <property type="evidence" value="ECO:0007669"/>
    <property type="project" value="UniProtKB-KW"/>
</dbReference>
<accession>A0ABV5SRA1</accession>
<gene>
    <name evidence="5" type="ORF">ACFFQV_11305</name>
</gene>
<dbReference type="InterPro" id="IPR001296">
    <property type="entry name" value="Glyco_trans_1"/>
</dbReference>
<dbReference type="InterPro" id="IPR050194">
    <property type="entry name" value="Glycosyltransferase_grp1"/>
</dbReference>
<reference evidence="5 6" key="1">
    <citation type="submission" date="2024-09" db="EMBL/GenBank/DDBJ databases">
        <authorList>
            <person name="Sun Q."/>
            <person name="Mori K."/>
        </authorList>
    </citation>
    <scope>NUCLEOTIDE SEQUENCE [LARGE SCALE GENOMIC DNA]</scope>
    <source>
        <strain evidence="5 6">JCM 14321</strain>
    </source>
</reference>
<evidence type="ECO:0000259" key="4">
    <source>
        <dbReference type="Pfam" id="PF13439"/>
    </source>
</evidence>
<dbReference type="InterPro" id="IPR028098">
    <property type="entry name" value="Glyco_trans_4-like_N"/>
</dbReference>
<evidence type="ECO:0000256" key="2">
    <source>
        <dbReference type="ARBA" id="ARBA00022679"/>
    </source>
</evidence>
<sequence length="369" mass="40060">MRIAITKNTLRVPPTYFAVDHAMRLAQEFDFRIFTMIAEIVDETVDLPVVDAVPLRGLSFRAREYLIPAFQSVMTRRIRQYRPNVIHQHFATWSTPAVGAAVRDRIPMITTLHGADVFAASRNGGGALGWWNRRNCARAGATSARILAVSEYLAGEAVRGGFPAARTEVHYQGIDSDYFTPASEPGSDSKPVIVFVGAVAEHKGIDHLVQASTELGRTREHRLIVVGDGPMRPGLQATSAPHIEFLGPRDRSEIRDLLRGASALALPTRRMPGWREAAGLVLLEAQACGTPVVAYRNGGTPEMLVDGTTGLLVDDGDIRGLGDALRSLIDLEPVARRRMSEAARAFVVGSRSLAVSANELAAHYHDVGA</sequence>
<dbReference type="PANTHER" id="PTHR45947:SF14">
    <property type="entry name" value="SLL1723 PROTEIN"/>
    <property type="match status" value="1"/>
</dbReference>
<dbReference type="EC" id="2.4.-.-" evidence="5"/>
<dbReference type="PANTHER" id="PTHR45947">
    <property type="entry name" value="SULFOQUINOVOSYL TRANSFERASE SQD2"/>
    <property type="match status" value="1"/>
</dbReference>
<keyword evidence="6" id="KW-1185">Reference proteome</keyword>
<evidence type="ECO:0000313" key="6">
    <source>
        <dbReference type="Proteomes" id="UP001589667"/>
    </source>
</evidence>
<dbReference type="Pfam" id="PF00534">
    <property type="entry name" value="Glycos_transf_1"/>
    <property type="match status" value="1"/>
</dbReference>
<dbReference type="Gene3D" id="3.40.50.2000">
    <property type="entry name" value="Glycogen Phosphorylase B"/>
    <property type="match status" value="2"/>
</dbReference>
<protein>
    <submittedName>
        <fullName evidence="5">Glycosyltransferase</fullName>
        <ecNumber evidence="5">2.4.-.-</ecNumber>
    </submittedName>
</protein>
<evidence type="ECO:0000259" key="3">
    <source>
        <dbReference type="Pfam" id="PF00534"/>
    </source>
</evidence>
<dbReference type="EMBL" id="JBHMBL010000002">
    <property type="protein sequence ID" value="MFB9642875.1"/>
    <property type="molecule type" value="Genomic_DNA"/>
</dbReference>
<keyword evidence="1 5" id="KW-0328">Glycosyltransferase</keyword>
<keyword evidence="2 5" id="KW-0808">Transferase</keyword>
<dbReference type="SUPFAM" id="SSF53756">
    <property type="entry name" value="UDP-Glycosyltransferase/glycogen phosphorylase"/>
    <property type="match status" value="1"/>
</dbReference>
<feature type="domain" description="Glycosyltransferase subfamily 4-like N-terminal" evidence="4">
    <location>
        <begin position="21"/>
        <end position="177"/>
    </location>
</feature>
<comment type="caution">
    <text evidence="5">The sequence shown here is derived from an EMBL/GenBank/DDBJ whole genome shotgun (WGS) entry which is preliminary data.</text>
</comment>
<dbReference type="Proteomes" id="UP001589667">
    <property type="component" value="Unassembled WGS sequence"/>
</dbReference>
<proteinExistence type="predicted"/>
<dbReference type="RefSeq" id="WP_157422437.1">
    <property type="nucleotide sequence ID" value="NZ_BAAANI010000002.1"/>
</dbReference>
<evidence type="ECO:0000313" key="5">
    <source>
        <dbReference type="EMBL" id="MFB9642875.1"/>
    </source>
</evidence>
<name>A0ABV5SRA1_9MICO</name>